<organism evidence="1 2">
    <name type="scientific">Octopus vulgaris</name>
    <name type="common">Common octopus</name>
    <dbReference type="NCBI Taxonomy" id="6645"/>
    <lineage>
        <taxon>Eukaryota</taxon>
        <taxon>Metazoa</taxon>
        <taxon>Spiralia</taxon>
        <taxon>Lophotrochozoa</taxon>
        <taxon>Mollusca</taxon>
        <taxon>Cephalopoda</taxon>
        <taxon>Coleoidea</taxon>
        <taxon>Octopodiformes</taxon>
        <taxon>Octopoda</taxon>
        <taxon>Incirrata</taxon>
        <taxon>Octopodidae</taxon>
        <taxon>Octopus</taxon>
    </lineage>
</organism>
<name>A0AA36BBW5_OCTVU</name>
<dbReference type="EMBL" id="OX597824">
    <property type="protein sequence ID" value="CAI9730502.1"/>
    <property type="molecule type" value="Genomic_DNA"/>
</dbReference>
<reference evidence="1" key="1">
    <citation type="submission" date="2023-08" db="EMBL/GenBank/DDBJ databases">
        <authorList>
            <person name="Alioto T."/>
            <person name="Alioto T."/>
            <person name="Gomez Garrido J."/>
        </authorList>
    </citation>
    <scope>NUCLEOTIDE SEQUENCE</scope>
</reference>
<gene>
    <name evidence="1" type="ORF">OCTVUL_1B026234</name>
</gene>
<dbReference type="AlphaFoldDB" id="A0AA36BBW5"/>
<evidence type="ECO:0000313" key="2">
    <source>
        <dbReference type="Proteomes" id="UP001162480"/>
    </source>
</evidence>
<proteinExistence type="predicted"/>
<sequence>MGRLFCAMPEDPSLSQERQLSVTSVHEGYRVWVGVNIGVVVIVVVVGDDGGGVEDCAAVVCAGGGVEQGVVMVLVLVV</sequence>
<dbReference type="Proteomes" id="UP001162480">
    <property type="component" value="Chromosome 11"/>
</dbReference>
<evidence type="ECO:0000313" key="1">
    <source>
        <dbReference type="EMBL" id="CAI9730502.1"/>
    </source>
</evidence>
<keyword evidence="2" id="KW-1185">Reference proteome</keyword>
<protein>
    <submittedName>
        <fullName evidence="1">Uncharacterized protein</fullName>
    </submittedName>
</protein>
<accession>A0AA36BBW5</accession>